<keyword evidence="4" id="KW-1185">Reference proteome</keyword>
<proteinExistence type="predicted"/>
<comment type="caution">
    <text evidence="3">The sequence shown here is derived from an EMBL/GenBank/DDBJ whole genome shotgun (WGS) entry which is preliminary data.</text>
</comment>
<dbReference type="InterPro" id="IPR000683">
    <property type="entry name" value="Gfo/Idh/MocA-like_OxRdtase_N"/>
</dbReference>
<sequence>MVYATADATAREKLRVGMVGGGRGAFIGAVHRLAMRLDDRIALVAGALSADPANAAASAAELGIAAERSYGDYHAMARAEAARPDGIEAVVIVTPNHLHAPVATAFLEAGIDVICDKPLSTTLAEAEDLVALARARRRKFVVTLNNTGYAMVRQAREMVADGALGRLVAVHGSYIQDWLTRPIDAEGHKQAEWRTDPTRAGQSAVLADIGVHAYNLACFVSGREAEAVAADLFTAVPGRRLDDNAHVLVRWSGGARGTILASQTSPGHYNDLSVRVYGEKAGLEWHATRPEELRFAPYGEEARTLIRGGHGSTEASRRVSRMPAAHPEGYIEAFANLYRDAADIIQAHRAGAAADAAQESLVPDVVQGARGVRFVAAAVESDAAGGAWTPASLAVDRDAS</sequence>
<dbReference type="SUPFAM" id="SSF51735">
    <property type="entry name" value="NAD(P)-binding Rossmann-fold domains"/>
    <property type="match status" value="1"/>
</dbReference>
<dbReference type="Pfam" id="PF01408">
    <property type="entry name" value="GFO_IDH_MocA"/>
    <property type="match status" value="1"/>
</dbReference>
<name>A0ABU0JC54_9HYPH</name>
<evidence type="ECO:0000259" key="2">
    <source>
        <dbReference type="Pfam" id="PF22725"/>
    </source>
</evidence>
<reference evidence="3 4" key="1">
    <citation type="submission" date="2023-07" db="EMBL/GenBank/DDBJ databases">
        <title>Genomic Encyclopedia of Type Strains, Phase IV (KMG-IV): sequencing the most valuable type-strain genomes for metagenomic binning, comparative biology and taxonomic classification.</title>
        <authorList>
            <person name="Goeker M."/>
        </authorList>
    </citation>
    <scope>NUCLEOTIDE SEQUENCE [LARGE SCALE GENOMIC DNA]</scope>
    <source>
        <strain evidence="3 4">DSM 19619</strain>
    </source>
</reference>
<feature type="domain" description="GFO/IDH/MocA-like oxidoreductase" evidence="2">
    <location>
        <begin position="152"/>
        <end position="283"/>
    </location>
</feature>
<gene>
    <name evidence="3" type="ORF">QO011_004893</name>
</gene>
<dbReference type="PANTHER" id="PTHR43708">
    <property type="entry name" value="CONSERVED EXPRESSED OXIDOREDUCTASE (EUROFUNG)"/>
    <property type="match status" value="1"/>
</dbReference>
<dbReference type="Proteomes" id="UP001242480">
    <property type="component" value="Unassembled WGS sequence"/>
</dbReference>
<dbReference type="PANTHER" id="PTHR43708:SF3">
    <property type="entry name" value="OXIDOREDUCTASE"/>
    <property type="match status" value="1"/>
</dbReference>
<dbReference type="InterPro" id="IPR055170">
    <property type="entry name" value="GFO_IDH_MocA-like_dom"/>
</dbReference>
<dbReference type="Gene3D" id="3.40.50.720">
    <property type="entry name" value="NAD(P)-binding Rossmann-like Domain"/>
    <property type="match status" value="1"/>
</dbReference>
<dbReference type="EMBL" id="JAUSVX010000010">
    <property type="protein sequence ID" value="MDQ0471866.1"/>
    <property type="molecule type" value="Genomic_DNA"/>
</dbReference>
<dbReference type="Pfam" id="PF22725">
    <property type="entry name" value="GFO_IDH_MocA_C3"/>
    <property type="match status" value="1"/>
</dbReference>
<accession>A0ABU0JC54</accession>
<evidence type="ECO:0000313" key="3">
    <source>
        <dbReference type="EMBL" id="MDQ0471866.1"/>
    </source>
</evidence>
<organism evidence="3 4">
    <name type="scientific">Labrys wisconsinensis</name>
    <dbReference type="NCBI Taxonomy" id="425677"/>
    <lineage>
        <taxon>Bacteria</taxon>
        <taxon>Pseudomonadati</taxon>
        <taxon>Pseudomonadota</taxon>
        <taxon>Alphaproteobacteria</taxon>
        <taxon>Hyphomicrobiales</taxon>
        <taxon>Xanthobacteraceae</taxon>
        <taxon>Labrys</taxon>
    </lineage>
</organism>
<evidence type="ECO:0000313" key="4">
    <source>
        <dbReference type="Proteomes" id="UP001242480"/>
    </source>
</evidence>
<evidence type="ECO:0000259" key="1">
    <source>
        <dbReference type="Pfam" id="PF01408"/>
    </source>
</evidence>
<dbReference type="RefSeq" id="WP_307277726.1">
    <property type="nucleotide sequence ID" value="NZ_JAUSVX010000010.1"/>
</dbReference>
<dbReference type="InterPro" id="IPR051317">
    <property type="entry name" value="Gfo/Idh/MocA_oxidoreduct"/>
</dbReference>
<feature type="domain" description="Gfo/Idh/MocA-like oxidoreductase N-terminal" evidence="1">
    <location>
        <begin position="14"/>
        <end position="142"/>
    </location>
</feature>
<protein>
    <submittedName>
        <fullName evidence="3">Dehydrogenase</fullName>
    </submittedName>
</protein>
<dbReference type="SUPFAM" id="SSF55347">
    <property type="entry name" value="Glyceraldehyde-3-phosphate dehydrogenase-like, C-terminal domain"/>
    <property type="match status" value="1"/>
</dbReference>
<dbReference type="Gene3D" id="3.30.360.10">
    <property type="entry name" value="Dihydrodipicolinate Reductase, domain 2"/>
    <property type="match status" value="1"/>
</dbReference>
<dbReference type="InterPro" id="IPR036291">
    <property type="entry name" value="NAD(P)-bd_dom_sf"/>
</dbReference>